<sequence length="270" mass="30573">MTSWVLLRGLMRETRHWGEFPTFLRDMCGDDAIGLVTLDLPGNGGRHQLRSPLRIAQMTDDCRAQLRQRGIAPPYRLLGLSLGAMVAVDWCTRFPGELQACVLINTSLRPFSPFYHRLRPSNYWTLCALALRRDAALQERRILHLTSRDGDADSSRHRRILIEWIGYRQQYPVTRRNALRQLLAAACFSAPRHKPDVPLLILASFGDRLVDPRCSQRLAACWHTTLIMHPDAGHDLPLDAGRWVAAQIDGWLAGQVWDQTAAPSVSVRTP</sequence>
<accession>A0ABV7EYW8</accession>
<dbReference type="Proteomes" id="UP001595530">
    <property type="component" value="Unassembled WGS sequence"/>
</dbReference>
<dbReference type="EMBL" id="JBHRTP010000006">
    <property type="protein sequence ID" value="MFC3106767.1"/>
    <property type="molecule type" value="Genomic_DNA"/>
</dbReference>
<proteinExistence type="predicted"/>
<dbReference type="RefSeq" id="WP_390322917.1">
    <property type="nucleotide sequence ID" value="NZ_JBHRTP010000006.1"/>
</dbReference>
<feature type="domain" description="Serine aminopeptidase S33" evidence="1">
    <location>
        <begin position="33"/>
        <end position="237"/>
    </location>
</feature>
<name>A0ABV7EYW8_9BURK</name>
<gene>
    <name evidence="2" type="ORF">ACFOFO_02120</name>
</gene>
<dbReference type="InterPro" id="IPR022742">
    <property type="entry name" value="Hydrolase_4"/>
</dbReference>
<evidence type="ECO:0000313" key="3">
    <source>
        <dbReference type="Proteomes" id="UP001595530"/>
    </source>
</evidence>
<dbReference type="Gene3D" id="3.40.50.1820">
    <property type="entry name" value="alpha/beta hydrolase"/>
    <property type="match status" value="1"/>
</dbReference>
<protein>
    <submittedName>
        <fullName evidence="2">Alpha/beta fold hydrolase</fullName>
    </submittedName>
</protein>
<dbReference type="SUPFAM" id="SSF53474">
    <property type="entry name" value="alpha/beta-Hydrolases"/>
    <property type="match status" value="1"/>
</dbReference>
<dbReference type="Pfam" id="PF12146">
    <property type="entry name" value="Hydrolase_4"/>
    <property type="match status" value="1"/>
</dbReference>
<evidence type="ECO:0000313" key="2">
    <source>
        <dbReference type="EMBL" id="MFC3106767.1"/>
    </source>
</evidence>
<keyword evidence="2" id="KW-0378">Hydrolase</keyword>
<comment type="caution">
    <text evidence="2">The sequence shown here is derived from an EMBL/GenBank/DDBJ whole genome shotgun (WGS) entry which is preliminary data.</text>
</comment>
<organism evidence="2 3">
    <name type="scientific">Undibacterium arcticum</name>
    <dbReference type="NCBI Taxonomy" id="1762892"/>
    <lineage>
        <taxon>Bacteria</taxon>
        <taxon>Pseudomonadati</taxon>
        <taxon>Pseudomonadota</taxon>
        <taxon>Betaproteobacteria</taxon>
        <taxon>Burkholderiales</taxon>
        <taxon>Oxalobacteraceae</taxon>
        <taxon>Undibacterium</taxon>
    </lineage>
</organism>
<evidence type="ECO:0000259" key="1">
    <source>
        <dbReference type="Pfam" id="PF12146"/>
    </source>
</evidence>
<keyword evidence="3" id="KW-1185">Reference proteome</keyword>
<dbReference type="GO" id="GO:0016787">
    <property type="term" value="F:hydrolase activity"/>
    <property type="evidence" value="ECO:0007669"/>
    <property type="project" value="UniProtKB-KW"/>
</dbReference>
<reference evidence="3" key="1">
    <citation type="journal article" date="2019" name="Int. J. Syst. Evol. Microbiol.">
        <title>The Global Catalogue of Microorganisms (GCM) 10K type strain sequencing project: providing services to taxonomists for standard genome sequencing and annotation.</title>
        <authorList>
            <consortium name="The Broad Institute Genomics Platform"/>
            <consortium name="The Broad Institute Genome Sequencing Center for Infectious Disease"/>
            <person name="Wu L."/>
            <person name="Ma J."/>
        </authorList>
    </citation>
    <scope>NUCLEOTIDE SEQUENCE [LARGE SCALE GENOMIC DNA]</scope>
    <source>
        <strain evidence="3">KCTC 42986</strain>
    </source>
</reference>
<dbReference type="InterPro" id="IPR029058">
    <property type="entry name" value="AB_hydrolase_fold"/>
</dbReference>